<accession>A0A518GCK3</accession>
<dbReference type="AlphaFoldDB" id="A0A518GCK3"/>
<feature type="transmembrane region" description="Helical" evidence="8">
    <location>
        <begin position="20"/>
        <end position="40"/>
    </location>
</feature>
<dbReference type="Proteomes" id="UP000318017">
    <property type="component" value="Chromosome"/>
</dbReference>
<dbReference type="Pfam" id="PF02472">
    <property type="entry name" value="ExbD"/>
    <property type="match status" value="1"/>
</dbReference>
<protein>
    <submittedName>
        <fullName evidence="9">Biopolymer transport protein ExbD/TolR</fullName>
    </submittedName>
</protein>
<dbReference type="EMBL" id="CP036298">
    <property type="protein sequence ID" value="QDV26331.1"/>
    <property type="molecule type" value="Genomic_DNA"/>
</dbReference>
<comment type="similarity">
    <text evidence="2 7">Belongs to the ExbD/TolR family.</text>
</comment>
<keyword evidence="3" id="KW-1003">Cell membrane</keyword>
<evidence type="ECO:0000256" key="1">
    <source>
        <dbReference type="ARBA" id="ARBA00004162"/>
    </source>
</evidence>
<dbReference type="PANTHER" id="PTHR30558">
    <property type="entry name" value="EXBD MEMBRANE COMPONENT OF PMF-DRIVEN MACROMOLECULE IMPORT SYSTEM"/>
    <property type="match status" value="1"/>
</dbReference>
<reference evidence="9 10" key="1">
    <citation type="submission" date="2019-02" db="EMBL/GenBank/DDBJ databases">
        <title>Deep-cultivation of Planctomycetes and their phenomic and genomic characterization uncovers novel biology.</title>
        <authorList>
            <person name="Wiegand S."/>
            <person name="Jogler M."/>
            <person name="Boedeker C."/>
            <person name="Pinto D."/>
            <person name="Vollmers J."/>
            <person name="Rivas-Marin E."/>
            <person name="Kohn T."/>
            <person name="Peeters S.H."/>
            <person name="Heuer A."/>
            <person name="Rast P."/>
            <person name="Oberbeckmann S."/>
            <person name="Bunk B."/>
            <person name="Jeske O."/>
            <person name="Meyerdierks A."/>
            <person name="Storesund J.E."/>
            <person name="Kallscheuer N."/>
            <person name="Luecker S."/>
            <person name="Lage O.M."/>
            <person name="Pohl T."/>
            <person name="Merkel B.J."/>
            <person name="Hornburger P."/>
            <person name="Mueller R.-W."/>
            <person name="Bruemmer F."/>
            <person name="Labrenz M."/>
            <person name="Spormann A.M."/>
            <person name="Op den Camp H."/>
            <person name="Overmann J."/>
            <person name="Amann R."/>
            <person name="Jetten M.S.M."/>
            <person name="Mascher T."/>
            <person name="Medema M.H."/>
            <person name="Devos D.P."/>
            <person name="Kaster A.-K."/>
            <person name="Ovreas L."/>
            <person name="Rohde M."/>
            <person name="Galperin M.Y."/>
            <person name="Jogler C."/>
        </authorList>
    </citation>
    <scope>NUCLEOTIDE SEQUENCE [LARGE SCALE GENOMIC DNA]</scope>
    <source>
        <strain evidence="9 10">Q31a</strain>
    </source>
</reference>
<name>A0A518GCK3_9BACT</name>
<dbReference type="OrthoDB" id="281590at2"/>
<gene>
    <name evidence="9" type="ORF">Q31a_47030</name>
</gene>
<dbReference type="RefSeq" id="WP_145082397.1">
    <property type="nucleotide sequence ID" value="NZ_CP036298.1"/>
</dbReference>
<evidence type="ECO:0000313" key="9">
    <source>
        <dbReference type="EMBL" id="QDV26331.1"/>
    </source>
</evidence>
<evidence type="ECO:0000256" key="6">
    <source>
        <dbReference type="ARBA" id="ARBA00023136"/>
    </source>
</evidence>
<dbReference type="GO" id="GO:0015031">
    <property type="term" value="P:protein transport"/>
    <property type="evidence" value="ECO:0007669"/>
    <property type="project" value="UniProtKB-KW"/>
</dbReference>
<dbReference type="PANTHER" id="PTHR30558:SF3">
    <property type="entry name" value="BIOPOLYMER TRANSPORT PROTEIN EXBD-RELATED"/>
    <property type="match status" value="1"/>
</dbReference>
<sequence length="156" mass="17021">MKRDFSLTPTSRSGRVRRPLEVAMTPMIDVIFLLLIFFLATSSFQLVEHLLPSGISSLPNESGTGAEPPPEPTPDALEQIVVKLELVGNSTVAKINGITLQDLSQLQARLRTISSVKADVPVIIDPQPKIKAADVVRAYDFARQAGLARVYLATRE</sequence>
<dbReference type="KEGG" id="ahel:Q31a_47030"/>
<comment type="subcellular location">
    <subcellularLocation>
        <location evidence="1">Cell membrane</location>
        <topology evidence="1">Single-pass membrane protein</topology>
    </subcellularLocation>
    <subcellularLocation>
        <location evidence="7">Cell membrane</location>
        <topology evidence="7">Single-pass type II membrane protein</topology>
    </subcellularLocation>
</comment>
<dbReference type="InterPro" id="IPR003400">
    <property type="entry name" value="ExbD"/>
</dbReference>
<proteinExistence type="inferred from homology"/>
<keyword evidence="6 8" id="KW-0472">Membrane</keyword>
<evidence type="ECO:0000256" key="3">
    <source>
        <dbReference type="ARBA" id="ARBA00022475"/>
    </source>
</evidence>
<dbReference type="GO" id="GO:0005886">
    <property type="term" value="C:plasma membrane"/>
    <property type="evidence" value="ECO:0007669"/>
    <property type="project" value="UniProtKB-SubCell"/>
</dbReference>
<evidence type="ECO:0000256" key="8">
    <source>
        <dbReference type="SAM" id="Phobius"/>
    </source>
</evidence>
<keyword evidence="4 7" id="KW-0812">Transmembrane</keyword>
<dbReference type="GO" id="GO:0022857">
    <property type="term" value="F:transmembrane transporter activity"/>
    <property type="evidence" value="ECO:0007669"/>
    <property type="project" value="InterPro"/>
</dbReference>
<evidence type="ECO:0000256" key="4">
    <source>
        <dbReference type="ARBA" id="ARBA00022692"/>
    </source>
</evidence>
<keyword evidence="5 8" id="KW-1133">Transmembrane helix</keyword>
<keyword evidence="7" id="KW-0653">Protein transport</keyword>
<organism evidence="9 10">
    <name type="scientific">Aureliella helgolandensis</name>
    <dbReference type="NCBI Taxonomy" id="2527968"/>
    <lineage>
        <taxon>Bacteria</taxon>
        <taxon>Pseudomonadati</taxon>
        <taxon>Planctomycetota</taxon>
        <taxon>Planctomycetia</taxon>
        <taxon>Pirellulales</taxon>
        <taxon>Pirellulaceae</taxon>
        <taxon>Aureliella</taxon>
    </lineage>
</organism>
<evidence type="ECO:0000256" key="5">
    <source>
        <dbReference type="ARBA" id="ARBA00022989"/>
    </source>
</evidence>
<keyword evidence="7" id="KW-0813">Transport</keyword>
<evidence type="ECO:0000313" key="10">
    <source>
        <dbReference type="Proteomes" id="UP000318017"/>
    </source>
</evidence>
<keyword evidence="10" id="KW-1185">Reference proteome</keyword>
<evidence type="ECO:0000256" key="2">
    <source>
        <dbReference type="ARBA" id="ARBA00005811"/>
    </source>
</evidence>
<evidence type="ECO:0000256" key="7">
    <source>
        <dbReference type="RuleBase" id="RU003879"/>
    </source>
</evidence>